<evidence type="ECO:0000313" key="1">
    <source>
        <dbReference type="EnsemblPlants" id="AVESA.00010b.r2.2CG0296070.1.CDS"/>
    </source>
</evidence>
<reference evidence="1" key="1">
    <citation type="submission" date="2021-05" db="EMBL/GenBank/DDBJ databases">
        <authorList>
            <person name="Scholz U."/>
            <person name="Mascher M."/>
            <person name="Fiebig A."/>
        </authorList>
    </citation>
    <scope>NUCLEOTIDE SEQUENCE [LARGE SCALE GENOMIC DNA]</scope>
</reference>
<dbReference type="Proteomes" id="UP001732700">
    <property type="component" value="Chromosome 2C"/>
</dbReference>
<evidence type="ECO:0000313" key="2">
    <source>
        <dbReference type="Proteomes" id="UP001732700"/>
    </source>
</evidence>
<reference evidence="1" key="2">
    <citation type="submission" date="2025-09" db="UniProtKB">
        <authorList>
            <consortium name="EnsemblPlants"/>
        </authorList>
    </citation>
    <scope>IDENTIFICATION</scope>
</reference>
<protein>
    <submittedName>
        <fullName evidence="1">Uncharacterized protein</fullName>
    </submittedName>
</protein>
<name>A0ACD5UQS7_AVESA</name>
<proteinExistence type="predicted"/>
<keyword evidence="2" id="KW-1185">Reference proteome</keyword>
<sequence>MASPVKTLLVEDARVDALVLSMMLRKFHCEITMANNGKEFVDLFLEGRKFDIVFCDNDMPIMSGPEAVEKIRAMGESDVKIVGLSANNNAQEMFMSAGADVFVPKPMKLDVLGAMIQEVINKKKNTMV</sequence>
<accession>A0ACD5UQS7</accession>
<organism evidence="1 2">
    <name type="scientific">Avena sativa</name>
    <name type="common">Oat</name>
    <dbReference type="NCBI Taxonomy" id="4498"/>
    <lineage>
        <taxon>Eukaryota</taxon>
        <taxon>Viridiplantae</taxon>
        <taxon>Streptophyta</taxon>
        <taxon>Embryophyta</taxon>
        <taxon>Tracheophyta</taxon>
        <taxon>Spermatophyta</taxon>
        <taxon>Magnoliopsida</taxon>
        <taxon>Liliopsida</taxon>
        <taxon>Poales</taxon>
        <taxon>Poaceae</taxon>
        <taxon>BOP clade</taxon>
        <taxon>Pooideae</taxon>
        <taxon>Poodae</taxon>
        <taxon>Poeae</taxon>
        <taxon>Poeae Chloroplast Group 1 (Aveneae type)</taxon>
        <taxon>Aveninae</taxon>
        <taxon>Avena</taxon>
    </lineage>
</organism>
<dbReference type="EnsemblPlants" id="AVESA.00010b.r2.2CG0296070.1">
    <property type="protein sequence ID" value="AVESA.00010b.r2.2CG0296070.1.CDS"/>
    <property type="gene ID" value="AVESA.00010b.r2.2CG0296070"/>
</dbReference>